<gene>
    <name evidence="3" type="ORF">FGO68_gene13501</name>
</gene>
<name>A0A8J8NZX0_HALGN</name>
<dbReference type="AlphaFoldDB" id="A0A8J8NZX0"/>
<accession>A0A8J8NZX0</accession>
<feature type="transmembrane region" description="Helical" evidence="2">
    <location>
        <begin position="182"/>
        <end position="208"/>
    </location>
</feature>
<reference evidence="3" key="1">
    <citation type="submission" date="2019-06" db="EMBL/GenBank/DDBJ databases">
        <authorList>
            <person name="Zheng W."/>
        </authorList>
    </citation>
    <scope>NUCLEOTIDE SEQUENCE</scope>
    <source>
        <strain evidence="3">QDHG01</strain>
    </source>
</reference>
<feature type="transmembrane region" description="Helical" evidence="2">
    <location>
        <begin position="105"/>
        <end position="131"/>
    </location>
</feature>
<comment type="caution">
    <text evidence="3">The sequence shown here is derived from an EMBL/GenBank/DDBJ whole genome shotgun (WGS) entry which is preliminary data.</text>
</comment>
<organism evidence="3 4">
    <name type="scientific">Halteria grandinella</name>
    <dbReference type="NCBI Taxonomy" id="5974"/>
    <lineage>
        <taxon>Eukaryota</taxon>
        <taxon>Sar</taxon>
        <taxon>Alveolata</taxon>
        <taxon>Ciliophora</taxon>
        <taxon>Intramacronucleata</taxon>
        <taxon>Spirotrichea</taxon>
        <taxon>Stichotrichia</taxon>
        <taxon>Sporadotrichida</taxon>
        <taxon>Halteriidae</taxon>
        <taxon>Halteria</taxon>
    </lineage>
</organism>
<evidence type="ECO:0000313" key="4">
    <source>
        <dbReference type="Proteomes" id="UP000785679"/>
    </source>
</evidence>
<feature type="region of interest" description="Disordered" evidence="1">
    <location>
        <begin position="227"/>
        <end position="263"/>
    </location>
</feature>
<dbReference type="OrthoDB" id="565522at2759"/>
<feature type="compositionally biased region" description="Basic and acidic residues" evidence="1">
    <location>
        <begin position="254"/>
        <end position="263"/>
    </location>
</feature>
<evidence type="ECO:0000313" key="3">
    <source>
        <dbReference type="EMBL" id="TNV85327.1"/>
    </source>
</evidence>
<dbReference type="Proteomes" id="UP000785679">
    <property type="component" value="Unassembled WGS sequence"/>
</dbReference>
<keyword evidence="2" id="KW-1133">Transmembrane helix</keyword>
<sequence length="263" mass="29423">MVDLRKQVVNQFAKQTFSKAKESIGIDGGPSTQEENQGGPINWQHYNYPPLIRLVHYSTDQLKQPFLGLAKKMHACAILIVINQLINLLNCIIESAVDCPQIKNIIVLYSILNVAILSFAAMFSFSNGYYALCQGPSHPRRLLVYRISQVILCICWFVFSIVGGNSPFDGWAKFKQLSQCNLGFSIFLGVVQNLIYLVVCGMGVYNLVVMRRLYGEDPFIRDGEQAQPVANTAGEEQQEEKGGFGGMFKKIGRANRDKSDDEI</sequence>
<evidence type="ECO:0000256" key="2">
    <source>
        <dbReference type="SAM" id="Phobius"/>
    </source>
</evidence>
<evidence type="ECO:0008006" key="5">
    <source>
        <dbReference type="Google" id="ProtNLM"/>
    </source>
</evidence>
<keyword evidence="2" id="KW-0472">Membrane</keyword>
<evidence type="ECO:0000256" key="1">
    <source>
        <dbReference type="SAM" id="MobiDB-lite"/>
    </source>
</evidence>
<keyword evidence="2" id="KW-0812">Transmembrane</keyword>
<feature type="transmembrane region" description="Helical" evidence="2">
    <location>
        <begin position="143"/>
        <end position="162"/>
    </location>
</feature>
<dbReference type="EMBL" id="RRYP01001920">
    <property type="protein sequence ID" value="TNV85327.1"/>
    <property type="molecule type" value="Genomic_DNA"/>
</dbReference>
<proteinExistence type="predicted"/>
<feature type="transmembrane region" description="Helical" evidence="2">
    <location>
        <begin position="73"/>
        <end position="93"/>
    </location>
</feature>
<protein>
    <recommendedName>
        <fullName evidence="5">Transmembrane protein</fullName>
    </recommendedName>
</protein>
<keyword evidence="4" id="KW-1185">Reference proteome</keyword>